<gene>
    <name evidence="1" type="ORF">Fmac_005479</name>
</gene>
<sequence>MVDFFSIKLDHVCFLIALDFFMSLRCLDRSCKGGIFKNAQEVFQGLLTKDIRRYNNVMINELCQEGLLEEAFTSLAINNERQWLHPIGNNF</sequence>
<reference evidence="1 2" key="1">
    <citation type="submission" date="2024-08" db="EMBL/GenBank/DDBJ databases">
        <title>Insights into the chromosomal genome structure of Flemingia macrophylla.</title>
        <authorList>
            <person name="Ding Y."/>
            <person name="Zhao Y."/>
            <person name="Bi W."/>
            <person name="Wu M."/>
            <person name="Zhao G."/>
            <person name="Gong Y."/>
            <person name="Li W."/>
            <person name="Zhang P."/>
        </authorList>
    </citation>
    <scope>NUCLEOTIDE SEQUENCE [LARGE SCALE GENOMIC DNA]</scope>
    <source>
        <strain evidence="1">DYQJB</strain>
        <tissue evidence="1">Leaf</tissue>
    </source>
</reference>
<evidence type="ECO:0000313" key="1">
    <source>
        <dbReference type="EMBL" id="KAL2344194.1"/>
    </source>
</evidence>
<evidence type="ECO:0000313" key="2">
    <source>
        <dbReference type="Proteomes" id="UP001603857"/>
    </source>
</evidence>
<accession>A0ABD1N7Y6</accession>
<comment type="caution">
    <text evidence="1">The sequence shown here is derived from an EMBL/GenBank/DDBJ whole genome shotgun (WGS) entry which is preliminary data.</text>
</comment>
<proteinExistence type="predicted"/>
<name>A0ABD1N7Y6_9FABA</name>
<keyword evidence="2" id="KW-1185">Reference proteome</keyword>
<protein>
    <submittedName>
        <fullName evidence="1">Uncharacterized protein</fullName>
    </submittedName>
</protein>
<dbReference type="EMBL" id="JBGMDY010000002">
    <property type="protein sequence ID" value="KAL2344194.1"/>
    <property type="molecule type" value="Genomic_DNA"/>
</dbReference>
<dbReference type="AlphaFoldDB" id="A0ABD1N7Y6"/>
<organism evidence="1 2">
    <name type="scientific">Flemingia macrophylla</name>
    <dbReference type="NCBI Taxonomy" id="520843"/>
    <lineage>
        <taxon>Eukaryota</taxon>
        <taxon>Viridiplantae</taxon>
        <taxon>Streptophyta</taxon>
        <taxon>Embryophyta</taxon>
        <taxon>Tracheophyta</taxon>
        <taxon>Spermatophyta</taxon>
        <taxon>Magnoliopsida</taxon>
        <taxon>eudicotyledons</taxon>
        <taxon>Gunneridae</taxon>
        <taxon>Pentapetalae</taxon>
        <taxon>rosids</taxon>
        <taxon>fabids</taxon>
        <taxon>Fabales</taxon>
        <taxon>Fabaceae</taxon>
        <taxon>Papilionoideae</taxon>
        <taxon>50 kb inversion clade</taxon>
        <taxon>NPAAA clade</taxon>
        <taxon>indigoferoid/millettioid clade</taxon>
        <taxon>Phaseoleae</taxon>
        <taxon>Flemingia</taxon>
    </lineage>
</organism>
<dbReference type="Proteomes" id="UP001603857">
    <property type="component" value="Unassembled WGS sequence"/>
</dbReference>